<gene>
    <name evidence="3" type="ORF">ENW96_04370</name>
</gene>
<comment type="caution">
    <text evidence="3">The sequence shown here is derived from an EMBL/GenBank/DDBJ whole genome shotgun (WGS) entry which is preliminary data.</text>
</comment>
<feature type="domain" description="YqaJ viral recombinase" evidence="2">
    <location>
        <begin position="8"/>
        <end position="175"/>
    </location>
</feature>
<dbReference type="AlphaFoldDB" id="A0A7C3ZAM2"/>
<dbReference type="InterPro" id="IPR019080">
    <property type="entry name" value="YqaJ_viral_recombinase"/>
</dbReference>
<organism evidence="3">
    <name type="scientific">Desulfobacca acetoxidans</name>
    <dbReference type="NCBI Taxonomy" id="60893"/>
    <lineage>
        <taxon>Bacteria</taxon>
        <taxon>Pseudomonadati</taxon>
        <taxon>Thermodesulfobacteriota</taxon>
        <taxon>Desulfobaccia</taxon>
        <taxon>Desulfobaccales</taxon>
        <taxon>Desulfobaccaceae</taxon>
        <taxon>Desulfobacca</taxon>
    </lineage>
</organism>
<feature type="region of interest" description="Disordered" evidence="1">
    <location>
        <begin position="352"/>
        <end position="372"/>
    </location>
</feature>
<evidence type="ECO:0000313" key="3">
    <source>
        <dbReference type="EMBL" id="HGF33612.1"/>
    </source>
</evidence>
<dbReference type="Gene3D" id="3.90.320.10">
    <property type="match status" value="1"/>
</dbReference>
<dbReference type="EMBL" id="DTMF01000116">
    <property type="protein sequence ID" value="HGF33612.1"/>
    <property type="molecule type" value="Genomic_DNA"/>
</dbReference>
<dbReference type="Pfam" id="PF09588">
    <property type="entry name" value="YqaJ"/>
    <property type="match status" value="1"/>
</dbReference>
<dbReference type="InterPro" id="IPR011335">
    <property type="entry name" value="Restrct_endonuc-II-like"/>
</dbReference>
<reference evidence="3" key="1">
    <citation type="journal article" date="2020" name="mSystems">
        <title>Genome- and Community-Level Interaction Insights into Carbon Utilization and Element Cycling Functions of Hydrothermarchaeota in Hydrothermal Sediment.</title>
        <authorList>
            <person name="Zhou Z."/>
            <person name="Liu Y."/>
            <person name="Xu W."/>
            <person name="Pan J."/>
            <person name="Luo Z.H."/>
            <person name="Li M."/>
        </authorList>
    </citation>
    <scope>NUCLEOTIDE SEQUENCE [LARGE SCALE GENOMIC DNA]</scope>
    <source>
        <strain evidence="3">SpSt-897</strain>
    </source>
</reference>
<dbReference type="SUPFAM" id="SSF52980">
    <property type="entry name" value="Restriction endonuclease-like"/>
    <property type="match status" value="1"/>
</dbReference>
<sequence length="372" mass="42938">MENLEPVKGISGTLASAVLGVNPWKSPLSAYNAIFGLEEEEEREAMRWGTKLEPLIAREYQERTGAILWPHTDFGLDYRHPLRHAEIPWWTGTPDRLVIEDSKYLIDPELYYADGEKARAAMEEVLTDPAFWAQVEKGWEAKTAGPRMARLWGEEDSDEIPEVYLIQSSWYLCLTRSYNPKITSWDVSVLLGGQQFRTYTVEFNPKLAEAMAARASDFWHNHILTRTPPKPRADPAWQAFFRRFYPVETQPLTEATLEEAAKFFELYEAKKNLDIWQNQYESLANELKLMLGDRAGIQGGEFGDWKLTWKKIKDIQKIDWKAVVDELCQRLPDLAETIREAVKAHTTIVPGPRRFLPSWPKEPQPKQKKEAA</sequence>
<protein>
    <recommendedName>
        <fullName evidence="2">YqaJ viral recombinase domain-containing protein</fullName>
    </recommendedName>
</protein>
<evidence type="ECO:0000256" key="1">
    <source>
        <dbReference type="SAM" id="MobiDB-lite"/>
    </source>
</evidence>
<feature type="compositionally biased region" description="Basic and acidic residues" evidence="1">
    <location>
        <begin position="363"/>
        <end position="372"/>
    </location>
</feature>
<accession>A0A7C3ZAM2</accession>
<name>A0A7C3ZAM2_9BACT</name>
<dbReference type="InterPro" id="IPR011604">
    <property type="entry name" value="PDDEXK-like_dom_sf"/>
</dbReference>
<evidence type="ECO:0000259" key="2">
    <source>
        <dbReference type="Pfam" id="PF09588"/>
    </source>
</evidence>
<proteinExistence type="predicted"/>